<comment type="caution">
    <text evidence="1">The sequence shown here is derived from an EMBL/GenBank/DDBJ whole genome shotgun (WGS) entry which is preliminary data.</text>
</comment>
<dbReference type="AlphaFoldDB" id="A0A4Z0KHZ8"/>
<sequence length="63" mass="6591">MGRTVVLELGRSVGGDRDHAGCDVAGHHPLRSRIGATFHLAEAAEAHRALEGGGVRGRILILP</sequence>
<dbReference type="Gene3D" id="3.90.180.10">
    <property type="entry name" value="Medium-chain alcohol dehydrogenases, catalytic domain"/>
    <property type="match status" value="1"/>
</dbReference>
<dbReference type="EMBL" id="RHFF01000010">
    <property type="protein sequence ID" value="TGD38407.1"/>
    <property type="molecule type" value="Genomic_DNA"/>
</dbReference>
<dbReference type="Pfam" id="PF13602">
    <property type="entry name" value="ADH_zinc_N_2"/>
    <property type="match status" value="1"/>
</dbReference>
<protein>
    <recommendedName>
        <fullName evidence="3">Zinc-binding dehydrogenase</fullName>
    </recommendedName>
</protein>
<evidence type="ECO:0000313" key="1">
    <source>
        <dbReference type="EMBL" id="TGD38407.1"/>
    </source>
</evidence>
<accession>A0A4Z0KHZ8</accession>
<proteinExistence type="predicted"/>
<organism evidence="1 2">
    <name type="scientific">Brevibacterium aurantiacum</name>
    <dbReference type="NCBI Taxonomy" id="273384"/>
    <lineage>
        <taxon>Bacteria</taxon>
        <taxon>Bacillati</taxon>
        <taxon>Actinomycetota</taxon>
        <taxon>Actinomycetes</taxon>
        <taxon>Micrococcales</taxon>
        <taxon>Brevibacteriaceae</taxon>
        <taxon>Brevibacterium</taxon>
    </lineage>
</organism>
<evidence type="ECO:0008006" key="3">
    <source>
        <dbReference type="Google" id="ProtNLM"/>
    </source>
</evidence>
<name>A0A4Z0KHZ8_BREAU</name>
<gene>
    <name evidence="1" type="ORF">EB834_11340</name>
</gene>
<evidence type="ECO:0000313" key="2">
    <source>
        <dbReference type="Proteomes" id="UP000297736"/>
    </source>
</evidence>
<reference evidence="1 2" key="1">
    <citation type="submission" date="2018-10" db="EMBL/GenBank/DDBJ databases">
        <title>Brevibacterium genomes from Austrain hard cheese rinds.</title>
        <authorList>
            <person name="Anast J.M."/>
            <person name="Dzieciol M."/>
            <person name="Schultz D.L."/>
            <person name="Mann E."/>
            <person name="Wagner M."/>
            <person name="Schmitz-Esser S."/>
        </authorList>
    </citation>
    <scope>NUCLEOTIDE SEQUENCE [LARGE SCALE GENOMIC DNA]</scope>
    <source>
        <strain evidence="1 2">L261</strain>
    </source>
</reference>
<dbReference type="Proteomes" id="UP000297736">
    <property type="component" value="Unassembled WGS sequence"/>
</dbReference>